<gene>
    <name evidence="1" type="ORF">CGI_10012355</name>
</gene>
<dbReference type="EMBL" id="JH818149">
    <property type="protein sequence ID" value="EKC18457.1"/>
    <property type="molecule type" value="Genomic_DNA"/>
</dbReference>
<sequence length="67" mass="7421">MDAEITGVPRSGEYWLLANDHMFKIYLDLVTCLDGRVVRTVAAHYQKCIGSRDRGSKPSPGGDIILI</sequence>
<name>K1P3Z7_MAGGI</name>
<evidence type="ECO:0000313" key="1">
    <source>
        <dbReference type="EMBL" id="EKC18457.1"/>
    </source>
</evidence>
<dbReference type="InParanoid" id="K1P3Z7"/>
<proteinExistence type="predicted"/>
<protein>
    <submittedName>
        <fullName evidence="1">Uncharacterized protein</fullName>
    </submittedName>
</protein>
<accession>K1P3Z7</accession>
<organism evidence="1">
    <name type="scientific">Magallana gigas</name>
    <name type="common">Pacific oyster</name>
    <name type="synonym">Crassostrea gigas</name>
    <dbReference type="NCBI Taxonomy" id="29159"/>
    <lineage>
        <taxon>Eukaryota</taxon>
        <taxon>Metazoa</taxon>
        <taxon>Spiralia</taxon>
        <taxon>Lophotrochozoa</taxon>
        <taxon>Mollusca</taxon>
        <taxon>Bivalvia</taxon>
        <taxon>Autobranchia</taxon>
        <taxon>Pteriomorphia</taxon>
        <taxon>Ostreida</taxon>
        <taxon>Ostreoidea</taxon>
        <taxon>Ostreidae</taxon>
        <taxon>Magallana</taxon>
    </lineage>
</organism>
<dbReference type="AlphaFoldDB" id="K1P3Z7"/>
<dbReference type="HOGENOM" id="CLU_2814935_0_0_1"/>
<reference evidence="1" key="1">
    <citation type="journal article" date="2012" name="Nature">
        <title>The oyster genome reveals stress adaptation and complexity of shell formation.</title>
        <authorList>
            <person name="Zhang G."/>
            <person name="Fang X."/>
            <person name="Guo X."/>
            <person name="Li L."/>
            <person name="Luo R."/>
            <person name="Xu F."/>
            <person name="Yang P."/>
            <person name="Zhang L."/>
            <person name="Wang X."/>
            <person name="Qi H."/>
            <person name="Xiong Z."/>
            <person name="Que H."/>
            <person name="Xie Y."/>
            <person name="Holland P.W."/>
            <person name="Paps J."/>
            <person name="Zhu Y."/>
            <person name="Wu F."/>
            <person name="Chen Y."/>
            <person name="Wang J."/>
            <person name="Peng C."/>
            <person name="Meng J."/>
            <person name="Yang L."/>
            <person name="Liu J."/>
            <person name="Wen B."/>
            <person name="Zhang N."/>
            <person name="Huang Z."/>
            <person name="Zhu Q."/>
            <person name="Feng Y."/>
            <person name="Mount A."/>
            <person name="Hedgecock D."/>
            <person name="Xu Z."/>
            <person name="Liu Y."/>
            <person name="Domazet-Loso T."/>
            <person name="Du Y."/>
            <person name="Sun X."/>
            <person name="Zhang S."/>
            <person name="Liu B."/>
            <person name="Cheng P."/>
            <person name="Jiang X."/>
            <person name="Li J."/>
            <person name="Fan D."/>
            <person name="Wang W."/>
            <person name="Fu W."/>
            <person name="Wang T."/>
            <person name="Wang B."/>
            <person name="Zhang J."/>
            <person name="Peng Z."/>
            <person name="Li Y."/>
            <person name="Li N."/>
            <person name="Wang J."/>
            <person name="Chen M."/>
            <person name="He Y."/>
            <person name="Tan F."/>
            <person name="Song X."/>
            <person name="Zheng Q."/>
            <person name="Huang R."/>
            <person name="Yang H."/>
            <person name="Du X."/>
            <person name="Chen L."/>
            <person name="Yang M."/>
            <person name="Gaffney P.M."/>
            <person name="Wang S."/>
            <person name="Luo L."/>
            <person name="She Z."/>
            <person name="Ming Y."/>
            <person name="Huang W."/>
            <person name="Zhang S."/>
            <person name="Huang B."/>
            <person name="Zhang Y."/>
            <person name="Qu T."/>
            <person name="Ni P."/>
            <person name="Miao G."/>
            <person name="Wang J."/>
            <person name="Wang Q."/>
            <person name="Steinberg C.E."/>
            <person name="Wang H."/>
            <person name="Li N."/>
            <person name="Qian L."/>
            <person name="Zhang G."/>
            <person name="Li Y."/>
            <person name="Yang H."/>
            <person name="Liu X."/>
            <person name="Wang J."/>
            <person name="Yin Y."/>
            <person name="Wang J."/>
        </authorList>
    </citation>
    <scope>NUCLEOTIDE SEQUENCE [LARGE SCALE GENOMIC DNA]</scope>
    <source>
        <strain evidence="1">05x7-T-G4-1.051#20</strain>
    </source>
</reference>